<keyword evidence="3" id="KW-1185">Reference proteome</keyword>
<dbReference type="AlphaFoldDB" id="A0A9X1I270"/>
<feature type="signal peptide" evidence="1">
    <location>
        <begin position="1"/>
        <end position="16"/>
    </location>
</feature>
<evidence type="ECO:0000313" key="2">
    <source>
        <dbReference type="EMBL" id="MCB4800065.1"/>
    </source>
</evidence>
<name>A0A9X1I270_9FLAO</name>
<accession>A0A9X1I270</accession>
<dbReference type="PROSITE" id="PS51257">
    <property type="entry name" value="PROKAR_LIPOPROTEIN"/>
    <property type="match status" value="1"/>
</dbReference>
<sequence length="173" mass="19324">MKKNALLFLFTALVFACSGSDDSNTNDVEVNLLLGTWIGEDVEYSGTTSFDYFGTTFETPFTGEAYDVDYTLTFTENPNEFTSEGSYSLEVTTNFLGETITENSEDLEFMGSGLWSQDGNQLITTESGVTTIFTIEELTETSLILSNTQTEEFTENDIDYTTTINIEMTFIKE</sequence>
<evidence type="ECO:0000256" key="1">
    <source>
        <dbReference type="SAM" id="SignalP"/>
    </source>
</evidence>
<comment type="caution">
    <text evidence="2">The sequence shown here is derived from an EMBL/GenBank/DDBJ whole genome shotgun (WGS) entry which is preliminary data.</text>
</comment>
<dbReference type="Proteomes" id="UP001139199">
    <property type="component" value="Unassembled WGS sequence"/>
</dbReference>
<dbReference type="EMBL" id="JAJAPW010000008">
    <property type="protein sequence ID" value="MCB4800065.1"/>
    <property type="molecule type" value="Genomic_DNA"/>
</dbReference>
<evidence type="ECO:0000313" key="3">
    <source>
        <dbReference type="Proteomes" id="UP001139199"/>
    </source>
</evidence>
<organism evidence="2 3">
    <name type="scientific">Neotamlana laminarinivorans</name>
    <dbReference type="NCBI Taxonomy" id="2883124"/>
    <lineage>
        <taxon>Bacteria</taxon>
        <taxon>Pseudomonadati</taxon>
        <taxon>Bacteroidota</taxon>
        <taxon>Flavobacteriia</taxon>
        <taxon>Flavobacteriales</taxon>
        <taxon>Flavobacteriaceae</taxon>
        <taxon>Neotamlana</taxon>
    </lineage>
</organism>
<feature type="chain" id="PRO_5040797675" description="Lipocalin-like domain-containing protein" evidence="1">
    <location>
        <begin position="17"/>
        <end position="173"/>
    </location>
</feature>
<protein>
    <recommendedName>
        <fullName evidence="4">Lipocalin-like domain-containing protein</fullName>
    </recommendedName>
</protein>
<reference evidence="2" key="1">
    <citation type="submission" date="2021-10" db="EMBL/GenBank/DDBJ databases">
        <title>Tamlana sargassums sp. nov., and Tamlana laminarinivorans sp. nov., two new bacteria isolated from the brown alga.</title>
        <authorList>
            <person name="Li J."/>
        </authorList>
    </citation>
    <scope>NUCLEOTIDE SEQUENCE</scope>
    <source>
        <strain evidence="2">PT2-4</strain>
    </source>
</reference>
<evidence type="ECO:0008006" key="4">
    <source>
        <dbReference type="Google" id="ProtNLM"/>
    </source>
</evidence>
<gene>
    <name evidence="2" type="ORF">LG649_14520</name>
</gene>
<proteinExistence type="predicted"/>
<dbReference type="RefSeq" id="WP_226544547.1">
    <property type="nucleotide sequence ID" value="NZ_JAJAPW010000008.1"/>
</dbReference>
<keyword evidence="1" id="KW-0732">Signal</keyword>